<feature type="region of interest" description="Disordered" evidence="1">
    <location>
        <begin position="1"/>
        <end position="47"/>
    </location>
</feature>
<protein>
    <submittedName>
        <fullName evidence="3">Amidase</fullName>
    </submittedName>
</protein>
<evidence type="ECO:0000256" key="1">
    <source>
        <dbReference type="SAM" id="MobiDB-lite"/>
    </source>
</evidence>
<comment type="caution">
    <text evidence="3">The sequence shown here is derived from an EMBL/GenBank/DDBJ whole genome shotgun (WGS) entry which is preliminary data.</text>
</comment>
<dbReference type="Proteomes" id="UP001500653">
    <property type="component" value="Unassembled WGS sequence"/>
</dbReference>
<dbReference type="PANTHER" id="PTHR11895">
    <property type="entry name" value="TRANSAMIDASE"/>
    <property type="match status" value="1"/>
</dbReference>
<feature type="domain" description="Amidase" evidence="2">
    <location>
        <begin position="80"/>
        <end position="430"/>
    </location>
</feature>
<dbReference type="InterPro" id="IPR000120">
    <property type="entry name" value="Amidase"/>
</dbReference>
<dbReference type="SUPFAM" id="SSF75304">
    <property type="entry name" value="Amidase signature (AS) enzymes"/>
    <property type="match status" value="1"/>
</dbReference>
<organism evidence="3 4">
    <name type="scientific">Prauserella halophila</name>
    <dbReference type="NCBI Taxonomy" id="185641"/>
    <lineage>
        <taxon>Bacteria</taxon>
        <taxon>Bacillati</taxon>
        <taxon>Actinomycetota</taxon>
        <taxon>Actinomycetes</taxon>
        <taxon>Pseudonocardiales</taxon>
        <taxon>Pseudonocardiaceae</taxon>
        <taxon>Prauserella</taxon>
    </lineage>
</organism>
<name>A0ABP4H3B2_9PSEU</name>
<feature type="compositionally biased region" description="Basic and acidic residues" evidence="1">
    <location>
        <begin position="36"/>
        <end position="46"/>
    </location>
</feature>
<reference evidence="4" key="1">
    <citation type="journal article" date="2019" name="Int. J. Syst. Evol. Microbiol.">
        <title>The Global Catalogue of Microorganisms (GCM) 10K type strain sequencing project: providing services to taxonomists for standard genome sequencing and annotation.</title>
        <authorList>
            <consortium name="The Broad Institute Genomics Platform"/>
            <consortium name="The Broad Institute Genome Sequencing Center for Infectious Disease"/>
            <person name="Wu L."/>
            <person name="Ma J."/>
        </authorList>
    </citation>
    <scope>NUCLEOTIDE SEQUENCE [LARGE SCALE GENOMIC DNA]</scope>
    <source>
        <strain evidence="4">JCM 13023</strain>
    </source>
</reference>
<evidence type="ECO:0000259" key="2">
    <source>
        <dbReference type="Pfam" id="PF01425"/>
    </source>
</evidence>
<feature type="region of interest" description="Disordered" evidence="1">
    <location>
        <begin position="148"/>
        <end position="168"/>
    </location>
</feature>
<dbReference type="Gene3D" id="3.90.1300.10">
    <property type="entry name" value="Amidase signature (AS) domain"/>
    <property type="match status" value="1"/>
</dbReference>
<accession>A0ABP4H3B2</accession>
<evidence type="ECO:0000313" key="3">
    <source>
        <dbReference type="EMBL" id="GAA1248003.1"/>
    </source>
</evidence>
<evidence type="ECO:0000313" key="4">
    <source>
        <dbReference type="Proteomes" id="UP001500653"/>
    </source>
</evidence>
<dbReference type="PANTHER" id="PTHR11895:SF151">
    <property type="entry name" value="GLUTAMYL-TRNA(GLN) AMIDOTRANSFERASE SUBUNIT A"/>
    <property type="match status" value="1"/>
</dbReference>
<keyword evidence="4" id="KW-1185">Reference proteome</keyword>
<sequence length="444" mass="45295">MAARRERERHGLLGRRRGLGSGVTGPAAPRGPWSLRELHRDLRDGRTTPADALARSRAAVADTESEVHAWVARDPEPEPRATGPLGGVPLGVKDIIDVAGFPTRCGTSLREHAAPAGTDAAIVTAWRRAGAIPVGKTVTTEFAYFSPGPTRNPRALGHTPGGSSSGSAAAVASGHVPLALGTQTAASVTRPASYCGVASLVLTHGRIPMTGTAGLSPSFDSHGLYTAGVTDLALAWSALTGEADPGATAPRPPRLLLWTAKSLGVVEDGMREAVDAAARRLADAGAVVDAFPEEGLVAEAVAAQKIVMAYEAARERAAELAVASRLSEQLATLLRSGEAMAPAEYDAARSRLAEIGSALTDLSASYDAVVGPAAPGPAPVGLSATGDPILSRPWQALGLPVVTVPGTADAAGLPLGVQLVGRACGEHALLTAGCWTESALRGRE</sequence>
<gene>
    <name evidence="3" type="ORF">GCM10009676_37810</name>
</gene>
<dbReference type="Pfam" id="PF01425">
    <property type="entry name" value="Amidase"/>
    <property type="match status" value="1"/>
</dbReference>
<dbReference type="InterPro" id="IPR036928">
    <property type="entry name" value="AS_sf"/>
</dbReference>
<proteinExistence type="predicted"/>
<dbReference type="InterPro" id="IPR023631">
    <property type="entry name" value="Amidase_dom"/>
</dbReference>
<feature type="compositionally biased region" description="Basic and acidic residues" evidence="1">
    <location>
        <begin position="1"/>
        <end position="11"/>
    </location>
</feature>
<dbReference type="EMBL" id="BAAALN010000016">
    <property type="protein sequence ID" value="GAA1248003.1"/>
    <property type="molecule type" value="Genomic_DNA"/>
</dbReference>